<dbReference type="Proteomes" id="UP000298663">
    <property type="component" value="Unassembled WGS sequence"/>
</dbReference>
<keyword evidence="2" id="KW-1185">Reference proteome</keyword>
<comment type="caution">
    <text evidence="1">The sequence shown here is derived from an EMBL/GenBank/DDBJ whole genome shotgun (WGS) entry which is preliminary data.</text>
</comment>
<dbReference type="EMBL" id="AZBU02000007">
    <property type="protein sequence ID" value="TKR70754.1"/>
    <property type="molecule type" value="Genomic_DNA"/>
</dbReference>
<evidence type="ECO:0000313" key="1">
    <source>
        <dbReference type="EMBL" id="TKR70754.1"/>
    </source>
</evidence>
<evidence type="ECO:0000313" key="2">
    <source>
        <dbReference type="Proteomes" id="UP000298663"/>
    </source>
</evidence>
<dbReference type="AlphaFoldDB" id="A0A4U5MMP5"/>
<reference evidence="1 2" key="2">
    <citation type="journal article" date="2019" name="G3 (Bethesda)">
        <title>Hybrid Assembly of the Genome of the Entomopathogenic Nematode Steinernema carpocapsae Identifies the X-Chromosome.</title>
        <authorList>
            <person name="Serra L."/>
            <person name="Macchietto M."/>
            <person name="Macias-Munoz A."/>
            <person name="McGill C.J."/>
            <person name="Rodriguez I.M."/>
            <person name="Rodriguez B."/>
            <person name="Murad R."/>
            <person name="Mortazavi A."/>
        </authorList>
    </citation>
    <scope>NUCLEOTIDE SEQUENCE [LARGE SCALE GENOMIC DNA]</scope>
    <source>
        <strain evidence="1 2">ALL</strain>
    </source>
</reference>
<gene>
    <name evidence="1" type="ORF">L596_022738</name>
</gene>
<protein>
    <submittedName>
        <fullName evidence="1">Uncharacterized protein</fullName>
    </submittedName>
</protein>
<accession>A0A4U5MMP5</accession>
<proteinExistence type="predicted"/>
<organism evidence="1 2">
    <name type="scientific">Steinernema carpocapsae</name>
    <name type="common">Entomopathogenic nematode</name>
    <dbReference type="NCBI Taxonomy" id="34508"/>
    <lineage>
        <taxon>Eukaryota</taxon>
        <taxon>Metazoa</taxon>
        <taxon>Ecdysozoa</taxon>
        <taxon>Nematoda</taxon>
        <taxon>Chromadorea</taxon>
        <taxon>Rhabditida</taxon>
        <taxon>Tylenchina</taxon>
        <taxon>Panagrolaimomorpha</taxon>
        <taxon>Strongyloidoidea</taxon>
        <taxon>Steinernematidae</taxon>
        <taxon>Steinernema</taxon>
    </lineage>
</organism>
<name>A0A4U5MMP5_STECR</name>
<sequence length="78" mass="9278">MLRIDRSQFCLHWPTYHYELLDDKRKKKFCLAANERFKLTRQTHNQTKSEKEILNDVDKKGQALTWSNGSIYTVKSCA</sequence>
<reference evidence="1 2" key="1">
    <citation type="journal article" date="2015" name="Genome Biol.">
        <title>Comparative genomics of Steinernema reveals deeply conserved gene regulatory networks.</title>
        <authorList>
            <person name="Dillman A.R."/>
            <person name="Macchietto M."/>
            <person name="Porter C.F."/>
            <person name="Rogers A."/>
            <person name="Williams B."/>
            <person name="Antoshechkin I."/>
            <person name="Lee M.M."/>
            <person name="Goodwin Z."/>
            <person name="Lu X."/>
            <person name="Lewis E.E."/>
            <person name="Goodrich-Blair H."/>
            <person name="Stock S.P."/>
            <person name="Adams B.J."/>
            <person name="Sternberg P.W."/>
            <person name="Mortazavi A."/>
        </authorList>
    </citation>
    <scope>NUCLEOTIDE SEQUENCE [LARGE SCALE GENOMIC DNA]</scope>
    <source>
        <strain evidence="1 2">ALL</strain>
    </source>
</reference>